<dbReference type="AlphaFoldDB" id="A0A0K2TJQ3"/>
<reference evidence="2" key="1">
    <citation type="submission" date="2014-05" db="EMBL/GenBank/DDBJ databases">
        <authorList>
            <person name="Chronopoulou M."/>
        </authorList>
    </citation>
    <scope>NUCLEOTIDE SEQUENCE</scope>
    <source>
        <tissue evidence="2">Whole organism</tissue>
    </source>
</reference>
<protein>
    <recommendedName>
        <fullName evidence="3">Secreted protein</fullName>
    </recommendedName>
</protein>
<organism evidence="2">
    <name type="scientific">Lepeophtheirus salmonis</name>
    <name type="common">Salmon louse</name>
    <name type="synonym">Caligus salmonis</name>
    <dbReference type="NCBI Taxonomy" id="72036"/>
    <lineage>
        <taxon>Eukaryota</taxon>
        <taxon>Metazoa</taxon>
        <taxon>Ecdysozoa</taxon>
        <taxon>Arthropoda</taxon>
        <taxon>Crustacea</taxon>
        <taxon>Multicrustacea</taxon>
        <taxon>Hexanauplia</taxon>
        <taxon>Copepoda</taxon>
        <taxon>Siphonostomatoida</taxon>
        <taxon>Caligidae</taxon>
        <taxon>Lepeophtheirus</taxon>
    </lineage>
</organism>
<proteinExistence type="predicted"/>
<feature type="signal peptide" evidence="1">
    <location>
        <begin position="1"/>
        <end position="20"/>
    </location>
</feature>
<name>A0A0K2TJQ3_LEPSM</name>
<feature type="chain" id="PRO_5005487821" description="Secreted protein" evidence="1">
    <location>
        <begin position="21"/>
        <end position="70"/>
    </location>
</feature>
<evidence type="ECO:0000256" key="1">
    <source>
        <dbReference type="SAM" id="SignalP"/>
    </source>
</evidence>
<accession>A0A0K2TJQ3</accession>
<keyword evidence="1" id="KW-0732">Signal</keyword>
<evidence type="ECO:0008006" key="3">
    <source>
        <dbReference type="Google" id="ProtNLM"/>
    </source>
</evidence>
<sequence>MRLYFFLLLWTQWFPQNSLDLSPMDFFVSGTVEQHTNRSFAKKKTEMMCKKKKEFWNMSKETVINTFFRF</sequence>
<dbReference type="EMBL" id="HACA01008385">
    <property type="protein sequence ID" value="CDW25746.1"/>
    <property type="molecule type" value="Transcribed_RNA"/>
</dbReference>
<evidence type="ECO:0000313" key="2">
    <source>
        <dbReference type="EMBL" id="CDW25746.1"/>
    </source>
</evidence>